<dbReference type="Gene3D" id="1.20.1250.20">
    <property type="entry name" value="MFS general substrate transporter like domains"/>
    <property type="match status" value="1"/>
</dbReference>
<name>A0ABV5UJG5_9PSEU</name>
<feature type="domain" description="Major facilitator superfamily (MFS) profile" evidence="8">
    <location>
        <begin position="9"/>
        <end position="392"/>
    </location>
</feature>
<dbReference type="Proteomes" id="UP001589535">
    <property type="component" value="Unassembled WGS sequence"/>
</dbReference>
<dbReference type="InterPro" id="IPR020846">
    <property type="entry name" value="MFS_dom"/>
</dbReference>
<feature type="transmembrane region" description="Helical" evidence="7">
    <location>
        <begin position="105"/>
        <end position="126"/>
    </location>
</feature>
<evidence type="ECO:0000256" key="5">
    <source>
        <dbReference type="ARBA" id="ARBA00023136"/>
    </source>
</evidence>
<keyword evidence="3 7" id="KW-0812">Transmembrane</keyword>
<feature type="transmembrane region" description="Helical" evidence="7">
    <location>
        <begin position="75"/>
        <end position="99"/>
    </location>
</feature>
<evidence type="ECO:0000259" key="8">
    <source>
        <dbReference type="PROSITE" id="PS50850"/>
    </source>
</evidence>
<dbReference type="CDD" id="cd17324">
    <property type="entry name" value="MFS_NepI_like"/>
    <property type="match status" value="1"/>
</dbReference>
<dbReference type="RefSeq" id="WP_378206195.1">
    <property type="nucleotide sequence ID" value="NZ_JBHMBK010000055.1"/>
</dbReference>
<organism evidence="9 10">
    <name type="scientific">Amycolatopsis plumensis</name>
    <dbReference type="NCBI Taxonomy" id="236508"/>
    <lineage>
        <taxon>Bacteria</taxon>
        <taxon>Bacillati</taxon>
        <taxon>Actinomycetota</taxon>
        <taxon>Actinomycetes</taxon>
        <taxon>Pseudonocardiales</taxon>
        <taxon>Pseudonocardiaceae</taxon>
        <taxon>Amycolatopsis</taxon>
    </lineage>
</organism>
<keyword evidence="2" id="KW-1003">Cell membrane</keyword>
<dbReference type="EMBL" id="JBHMBK010000055">
    <property type="protein sequence ID" value="MFB9690571.1"/>
    <property type="molecule type" value="Genomic_DNA"/>
</dbReference>
<reference evidence="9 10" key="1">
    <citation type="submission" date="2024-09" db="EMBL/GenBank/DDBJ databases">
        <authorList>
            <person name="Sun Q."/>
            <person name="Mori K."/>
        </authorList>
    </citation>
    <scope>NUCLEOTIDE SEQUENCE [LARGE SCALE GENOMIC DNA]</scope>
    <source>
        <strain evidence="9 10">JCM 13852</strain>
    </source>
</reference>
<feature type="transmembrane region" description="Helical" evidence="7">
    <location>
        <begin position="266"/>
        <end position="283"/>
    </location>
</feature>
<dbReference type="InterPro" id="IPR011701">
    <property type="entry name" value="MFS"/>
</dbReference>
<evidence type="ECO:0000256" key="2">
    <source>
        <dbReference type="ARBA" id="ARBA00022475"/>
    </source>
</evidence>
<dbReference type="PROSITE" id="PS50850">
    <property type="entry name" value="MFS"/>
    <property type="match status" value="1"/>
</dbReference>
<feature type="compositionally biased region" description="Low complexity" evidence="6">
    <location>
        <begin position="372"/>
        <end position="386"/>
    </location>
</feature>
<feature type="transmembrane region" description="Helical" evidence="7">
    <location>
        <begin position="12"/>
        <end position="39"/>
    </location>
</feature>
<evidence type="ECO:0000256" key="6">
    <source>
        <dbReference type="SAM" id="MobiDB-lite"/>
    </source>
</evidence>
<feature type="transmembrane region" description="Helical" evidence="7">
    <location>
        <begin position="45"/>
        <end position="68"/>
    </location>
</feature>
<sequence length="392" mass="39399">MTAPAPRWPAVFAVTAGIFAIVTTEILPIGLLTPIAAAFGVSAGTAGWTMTVPGFVAAVAAPVVTVATGRVDRRLMLAVLMVLLAAAGFLAAAAPAFWVLLTARFLVGLVIGGFWSIGAGLAPRLVGTAAAARATSVIFSAVPLGSVLGVPLGTLIGQLAGWRSAFLLLGMLSLAIAAALLVLTPPLPPAEVTRLSVLSGLLRRPRVRTGLVVTFLVVLAHFGTYTYVTPLLREVVRPAVLSAYLLVYGVAGIAGTFLAGRFRGGFAVAAALIAVSVFVLPHTGPLGALGTLVVWGVAYGAVPFCSQAWFAGAAPDAPEAATVLFTASFQATISAGALAGGFVVDAVSVPAVMTCGGVAALIAAAVIRGARRTGGPASSPRPARCPAAPPRR</sequence>
<dbReference type="SUPFAM" id="SSF103473">
    <property type="entry name" value="MFS general substrate transporter"/>
    <property type="match status" value="1"/>
</dbReference>
<feature type="region of interest" description="Disordered" evidence="6">
    <location>
        <begin position="372"/>
        <end position="392"/>
    </location>
</feature>
<evidence type="ECO:0000313" key="9">
    <source>
        <dbReference type="EMBL" id="MFB9690571.1"/>
    </source>
</evidence>
<feature type="transmembrane region" description="Helical" evidence="7">
    <location>
        <begin position="138"/>
        <end position="160"/>
    </location>
</feature>
<proteinExistence type="predicted"/>
<feature type="transmembrane region" description="Helical" evidence="7">
    <location>
        <begin position="349"/>
        <end position="367"/>
    </location>
</feature>
<gene>
    <name evidence="9" type="ORF">ACFFTO_40910</name>
</gene>
<dbReference type="Pfam" id="PF07690">
    <property type="entry name" value="MFS_1"/>
    <property type="match status" value="1"/>
</dbReference>
<feature type="transmembrane region" description="Helical" evidence="7">
    <location>
        <begin position="323"/>
        <end position="343"/>
    </location>
</feature>
<dbReference type="InterPro" id="IPR050189">
    <property type="entry name" value="MFS_Efflux_Transporters"/>
</dbReference>
<keyword evidence="10" id="KW-1185">Reference proteome</keyword>
<evidence type="ECO:0000256" key="3">
    <source>
        <dbReference type="ARBA" id="ARBA00022692"/>
    </source>
</evidence>
<evidence type="ECO:0000256" key="4">
    <source>
        <dbReference type="ARBA" id="ARBA00022989"/>
    </source>
</evidence>
<keyword evidence="4 7" id="KW-1133">Transmembrane helix</keyword>
<comment type="subcellular location">
    <subcellularLocation>
        <location evidence="1">Cell membrane</location>
        <topology evidence="1">Multi-pass membrane protein</topology>
    </subcellularLocation>
</comment>
<comment type="caution">
    <text evidence="9">The sequence shown here is derived from an EMBL/GenBank/DDBJ whole genome shotgun (WGS) entry which is preliminary data.</text>
</comment>
<accession>A0ABV5UJG5</accession>
<dbReference type="PANTHER" id="PTHR43124">
    <property type="entry name" value="PURINE EFFLUX PUMP PBUE"/>
    <property type="match status" value="1"/>
</dbReference>
<dbReference type="InterPro" id="IPR036259">
    <property type="entry name" value="MFS_trans_sf"/>
</dbReference>
<protein>
    <submittedName>
        <fullName evidence="9">MFS transporter</fullName>
    </submittedName>
</protein>
<feature type="transmembrane region" description="Helical" evidence="7">
    <location>
        <begin position="209"/>
        <end position="228"/>
    </location>
</feature>
<keyword evidence="5 7" id="KW-0472">Membrane</keyword>
<feature type="transmembrane region" description="Helical" evidence="7">
    <location>
        <begin position="240"/>
        <end position="259"/>
    </location>
</feature>
<evidence type="ECO:0000313" key="10">
    <source>
        <dbReference type="Proteomes" id="UP001589535"/>
    </source>
</evidence>
<feature type="transmembrane region" description="Helical" evidence="7">
    <location>
        <begin position="289"/>
        <end position="311"/>
    </location>
</feature>
<feature type="transmembrane region" description="Helical" evidence="7">
    <location>
        <begin position="166"/>
        <end position="188"/>
    </location>
</feature>
<evidence type="ECO:0000256" key="1">
    <source>
        <dbReference type="ARBA" id="ARBA00004651"/>
    </source>
</evidence>
<dbReference type="PANTHER" id="PTHR43124:SF3">
    <property type="entry name" value="CHLORAMPHENICOL EFFLUX PUMP RV0191"/>
    <property type="match status" value="1"/>
</dbReference>
<evidence type="ECO:0000256" key="7">
    <source>
        <dbReference type="SAM" id="Phobius"/>
    </source>
</evidence>